<proteinExistence type="predicted"/>
<accession>A0A2I4E8C5</accession>
<dbReference type="RefSeq" id="XP_018815644.1">
    <property type="nucleotide sequence ID" value="XM_018960099.2"/>
</dbReference>
<protein>
    <submittedName>
        <fullName evidence="2">Uncharacterized protein LOC108987219 isoform X2</fullName>
    </submittedName>
</protein>
<dbReference type="AlphaFoldDB" id="A0A2I4E8C5"/>
<dbReference type="GeneID" id="108987219"/>
<name>A0A2I4E8C5_JUGRE</name>
<sequence>MLGPVNERNKMLTISPNSWCAFNQTCYLRYIYIRLFYCSMPFSREYNVRASSICDNNYFLVDLYLGCQIFRRREVLKINDLYKKVYKDGNLLMLCGY</sequence>
<dbReference type="OrthoDB" id="414558at2759"/>
<gene>
    <name evidence="2" type="primary">LOC108987219</name>
</gene>
<evidence type="ECO:0000313" key="1">
    <source>
        <dbReference type="Proteomes" id="UP000235220"/>
    </source>
</evidence>
<organism evidence="1 2">
    <name type="scientific">Juglans regia</name>
    <name type="common">English walnut</name>
    <dbReference type="NCBI Taxonomy" id="51240"/>
    <lineage>
        <taxon>Eukaryota</taxon>
        <taxon>Viridiplantae</taxon>
        <taxon>Streptophyta</taxon>
        <taxon>Embryophyta</taxon>
        <taxon>Tracheophyta</taxon>
        <taxon>Spermatophyta</taxon>
        <taxon>Magnoliopsida</taxon>
        <taxon>eudicotyledons</taxon>
        <taxon>Gunneridae</taxon>
        <taxon>Pentapetalae</taxon>
        <taxon>rosids</taxon>
        <taxon>fabids</taxon>
        <taxon>Fagales</taxon>
        <taxon>Juglandaceae</taxon>
        <taxon>Juglans</taxon>
    </lineage>
</organism>
<evidence type="ECO:0000313" key="2">
    <source>
        <dbReference type="RefSeq" id="XP_018815644.1"/>
    </source>
</evidence>
<dbReference type="Proteomes" id="UP000235220">
    <property type="component" value="Chromosome 8"/>
</dbReference>
<reference evidence="2" key="1">
    <citation type="submission" date="2025-08" db="UniProtKB">
        <authorList>
            <consortium name="RefSeq"/>
        </authorList>
    </citation>
    <scope>IDENTIFICATION</scope>
    <source>
        <tissue evidence="2">Leaves</tissue>
    </source>
</reference>
<keyword evidence="1" id="KW-1185">Reference proteome</keyword>